<dbReference type="InterPro" id="IPR036691">
    <property type="entry name" value="Endo/exonu/phosph_ase_sf"/>
</dbReference>
<dbReference type="GO" id="GO:0003964">
    <property type="term" value="F:RNA-directed DNA polymerase activity"/>
    <property type="evidence" value="ECO:0007669"/>
    <property type="project" value="UniProtKB-KW"/>
</dbReference>
<dbReference type="AlphaFoldDB" id="A0A9F7TIB2"/>
<dbReference type="PANTHER" id="PTHR46670:SF3">
    <property type="entry name" value="ENDONUCLEASE_EXONUCLEASE_PHOSPHATASE DOMAIN-CONTAINING PROTEIN"/>
    <property type="match status" value="1"/>
</dbReference>
<dbReference type="RefSeq" id="XP_053534021.1">
    <property type="nucleotide sequence ID" value="XM_053678046.1"/>
</dbReference>
<evidence type="ECO:0000313" key="4">
    <source>
        <dbReference type="RefSeq" id="XP_053534019.1"/>
    </source>
</evidence>
<dbReference type="RefSeq" id="XP_053534020.1">
    <property type="nucleotide sequence ID" value="XM_053678045.1"/>
</dbReference>
<dbReference type="GeneID" id="108264014"/>
<accession>A0A9F7TIB2</accession>
<dbReference type="Proteomes" id="UP000221080">
    <property type="component" value="Chromosome 4"/>
</dbReference>
<evidence type="ECO:0000313" key="2">
    <source>
        <dbReference type="Proteomes" id="UP000221080"/>
    </source>
</evidence>
<proteinExistence type="predicted"/>
<evidence type="ECO:0000313" key="5">
    <source>
        <dbReference type="RefSeq" id="XP_053534020.1"/>
    </source>
</evidence>
<dbReference type="PANTHER" id="PTHR46670">
    <property type="entry name" value="ENDO/EXONUCLEASE/PHOSPHATASE DOMAIN-CONTAINING PROTEIN"/>
    <property type="match status" value="1"/>
</dbReference>
<sequence>MCLTETWIKPNEYIALNEASPPGYSYVHQPRSTGRGGGVGLIHSKNVVVTQKPKHKFNSFEILYTSIRYVATKNKSIPLIIIYRPPGPYTEFLSEFADFVSNLVVSVDKALIIGDFNIHFDNLEDPLKLGVVSILDSVGINQNVIGPTHNGGHTLDLILTYGLSIENIIIFPQSEVVSDHYLISFIIRIDHNISTSPRYRIKRTYTSATAPSFINNLAETSIRFGSPSDHTELDQATESLESTLRYTLYRVAPLKRKLIREKKLAPWYNDQTRTLKQTTRQLERKWRQTKLVIFQTAWKESLLKYRKSLGDARKIYFSTLIGDNKNNSRFLFNTVAKLTRNKTTTERNTQSLHSSEDFMKFFIDKVENIRREIQAIKLKLDSTVTNPLHDNVAISDQCLECFAPLRETELATLISSANSSTCVLDPVPTCLFKQICPGVIEPLLNIINSSLSTGYVPKSLKLAVIKPLIKKPDLDPSQLSNYRPISNLPFISKILEKVVAKQLCSYLDRNNIHEMYQSGFRPHHSTETALVKVVNDLLLT</sequence>
<dbReference type="InterPro" id="IPR005135">
    <property type="entry name" value="Endo/exonuclease/phosphatase"/>
</dbReference>
<organism evidence="2 4">
    <name type="scientific">Ictalurus punctatus</name>
    <name type="common">Channel catfish</name>
    <name type="synonym">Silurus punctatus</name>
    <dbReference type="NCBI Taxonomy" id="7998"/>
    <lineage>
        <taxon>Eukaryota</taxon>
        <taxon>Metazoa</taxon>
        <taxon>Chordata</taxon>
        <taxon>Craniata</taxon>
        <taxon>Vertebrata</taxon>
        <taxon>Euteleostomi</taxon>
        <taxon>Actinopterygii</taxon>
        <taxon>Neopterygii</taxon>
        <taxon>Teleostei</taxon>
        <taxon>Ostariophysi</taxon>
        <taxon>Siluriformes</taxon>
        <taxon>Ictaluridae</taxon>
        <taxon>Ictalurus</taxon>
    </lineage>
</organism>
<protein>
    <submittedName>
        <fullName evidence="3 4">Probable RNA-directed DNA polymerase from transposon X-element isoform X1</fullName>
    </submittedName>
</protein>
<keyword evidence="2" id="KW-1185">Reference proteome</keyword>
<name>A0A9F7TIB2_ICTPU</name>
<reference evidence="2" key="1">
    <citation type="journal article" date="2016" name="Nat. Commun.">
        <title>The channel catfish genome sequence provides insights into the evolution of scale formation in teleosts.</title>
        <authorList>
            <person name="Liu Z."/>
            <person name="Liu S."/>
            <person name="Yao J."/>
            <person name="Bao L."/>
            <person name="Zhang J."/>
            <person name="Li Y."/>
            <person name="Jiang C."/>
            <person name="Sun L."/>
            <person name="Wang R."/>
            <person name="Zhang Y."/>
            <person name="Zhou T."/>
            <person name="Zeng Q."/>
            <person name="Fu Q."/>
            <person name="Gao S."/>
            <person name="Li N."/>
            <person name="Koren S."/>
            <person name="Jiang Y."/>
            <person name="Zimin A."/>
            <person name="Xu P."/>
            <person name="Phillippy A.M."/>
            <person name="Geng X."/>
            <person name="Song L."/>
            <person name="Sun F."/>
            <person name="Li C."/>
            <person name="Wang X."/>
            <person name="Chen A."/>
            <person name="Jin Y."/>
            <person name="Yuan Z."/>
            <person name="Yang Y."/>
            <person name="Tan S."/>
            <person name="Peatman E."/>
            <person name="Lu J."/>
            <person name="Qin Z."/>
            <person name="Dunham R."/>
            <person name="Li Z."/>
            <person name="Sonstegard T."/>
            <person name="Feng J."/>
            <person name="Danzmann R.G."/>
            <person name="Schroeder S."/>
            <person name="Scheffler B."/>
            <person name="Duke M.V."/>
            <person name="Ballard L."/>
            <person name="Kucuktas H."/>
            <person name="Kaltenboeck L."/>
            <person name="Liu H."/>
            <person name="Armbruster J."/>
            <person name="Xie Y."/>
            <person name="Kirby M.L."/>
            <person name="Tian Y."/>
            <person name="Flanagan M.E."/>
            <person name="Mu W."/>
            <person name="Waldbieser G.C."/>
        </authorList>
    </citation>
    <scope>NUCLEOTIDE SEQUENCE [LARGE SCALE GENOMIC DNA]</scope>
    <source>
        <strain evidence="2">SDA103</strain>
    </source>
</reference>
<keyword evidence="3 4" id="KW-0548">Nucleotidyltransferase</keyword>
<reference evidence="3 4" key="2">
    <citation type="submission" date="2025-04" db="UniProtKB">
        <authorList>
            <consortium name="RefSeq"/>
        </authorList>
    </citation>
    <scope>IDENTIFICATION</scope>
    <source>
        <tissue evidence="3 4">Blood</tissue>
    </source>
</reference>
<dbReference type="RefSeq" id="XP_053534018.1">
    <property type="nucleotide sequence ID" value="XM_053678043.1"/>
</dbReference>
<evidence type="ECO:0000259" key="1">
    <source>
        <dbReference type="Pfam" id="PF03372"/>
    </source>
</evidence>
<evidence type="ECO:0000313" key="6">
    <source>
        <dbReference type="RefSeq" id="XP_053534021.1"/>
    </source>
</evidence>
<dbReference type="OrthoDB" id="419189at2759"/>
<feature type="domain" description="Endonuclease/exonuclease/phosphatase" evidence="1">
    <location>
        <begin position="1"/>
        <end position="180"/>
    </location>
</feature>
<evidence type="ECO:0000313" key="3">
    <source>
        <dbReference type="RefSeq" id="XP_053534018.1"/>
    </source>
</evidence>
<keyword evidence="3 4" id="KW-0808">Transferase</keyword>
<dbReference type="Gene3D" id="3.60.10.10">
    <property type="entry name" value="Endonuclease/exonuclease/phosphatase"/>
    <property type="match status" value="1"/>
</dbReference>
<gene>
    <name evidence="3 4 5 6" type="primary">LOC108264014</name>
</gene>
<dbReference type="Pfam" id="PF03372">
    <property type="entry name" value="Exo_endo_phos"/>
    <property type="match status" value="1"/>
</dbReference>
<keyword evidence="3 4" id="KW-0695">RNA-directed DNA polymerase</keyword>
<dbReference type="SUPFAM" id="SSF56219">
    <property type="entry name" value="DNase I-like"/>
    <property type="match status" value="1"/>
</dbReference>
<dbReference type="RefSeq" id="XP_053534019.1">
    <property type="nucleotide sequence ID" value="XM_053678044.1"/>
</dbReference>